<dbReference type="PROSITE" id="PS00198">
    <property type="entry name" value="4FE4S_FER_1"/>
    <property type="match status" value="1"/>
</dbReference>
<dbReference type="EMBL" id="FQUP01000006">
    <property type="protein sequence ID" value="SHG60025.1"/>
    <property type="molecule type" value="Genomic_DNA"/>
</dbReference>
<protein>
    <recommendedName>
        <fullName evidence="10">D-lactate dehydrogenase (cytochrome)</fullName>
        <ecNumber evidence="10">1.1.2.4</ecNumber>
    </recommendedName>
</protein>
<evidence type="ECO:0000256" key="5">
    <source>
        <dbReference type="ARBA" id="ARBA00022827"/>
    </source>
</evidence>
<evidence type="ECO:0000256" key="9">
    <source>
        <dbReference type="ARBA" id="ARBA00023014"/>
    </source>
</evidence>
<dbReference type="GO" id="GO:1903457">
    <property type="term" value="P:lactate catabolic process"/>
    <property type="evidence" value="ECO:0007669"/>
    <property type="project" value="TreeGrafter"/>
</dbReference>
<dbReference type="GO" id="GO:0051536">
    <property type="term" value="F:iron-sulfur cluster binding"/>
    <property type="evidence" value="ECO:0007669"/>
    <property type="project" value="UniProtKB-KW"/>
</dbReference>
<dbReference type="PANTHER" id="PTHR11748:SF111">
    <property type="entry name" value="D-LACTATE DEHYDROGENASE, MITOCHONDRIAL-RELATED"/>
    <property type="match status" value="1"/>
</dbReference>
<keyword evidence="6" id="KW-0809">Transit peptide</keyword>
<dbReference type="EC" id="1.1.2.4" evidence="10"/>
<dbReference type="InterPro" id="IPR036318">
    <property type="entry name" value="FAD-bd_PCMH-like_sf"/>
</dbReference>
<evidence type="ECO:0000256" key="8">
    <source>
        <dbReference type="ARBA" id="ARBA00023004"/>
    </source>
</evidence>
<keyword evidence="4" id="KW-0479">Metal-binding</keyword>
<dbReference type="Pfam" id="PF01565">
    <property type="entry name" value="FAD_binding_4"/>
    <property type="match status" value="1"/>
</dbReference>
<dbReference type="SUPFAM" id="SSF46548">
    <property type="entry name" value="alpha-helical ferredoxin"/>
    <property type="match status" value="1"/>
</dbReference>
<dbReference type="PROSITE" id="PS51387">
    <property type="entry name" value="FAD_PCMH"/>
    <property type="match status" value="1"/>
</dbReference>
<dbReference type="Pfam" id="PF02754">
    <property type="entry name" value="CCG"/>
    <property type="match status" value="1"/>
</dbReference>
<feature type="domain" description="FAD-binding PCMH-type" evidence="13">
    <location>
        <begin position="66"/>
        <end position="294"/>
    </location>
</feature>
<dbReference type="Pfam" id="PF02913">
    <property type="entry name" value="FAD-oxidase_C"/>
    <property type="match status" value="1"/>
</dbReference>
<dbReference type="InterPro" id="IPR017900">
    <property type="entry name" value="4Fe4S_Fe_S_CS"/>
</dbReference>
<dbReference type="GO" id="GO:0071949">
    <property type="term" value="F:FAD binding"/>
    <property type="evidence" value="ECO:0007669"/>
    <property type="project" value="InterPro"/>
</dbReference>
<dbReference type="SUPFAM" id="SSF56176">
    <property type="entry name" value="FAD-binding/transporter-associated domain-like"/>
    <property type="match status" value="1"/>
</dbReference>
<dbReference type="InterPro" id="IPR004017">
    <property type="entry name" value="Cys_rich_dom"/>
</dbReference>
<dbReference type="InterPro" id="IPR017896">
    <property type="entry name" value="4Fe4S_Fe-S-bd"/>
</dbReference>
<feature type="domain" description="4Fe-4S ferredoxin-type" evidence="12">
    <location>
        <begin position="562"/>
        <end position="591"/>
    </location>
</feature>
<feature type="region of interest" description="Disordered" evidence="11">
    <location>
        <begin position="973"/>
        <end position="996"/>
    </location>
</feature>
<dbReference type="Gene3D" id="3.30.465.10">
    <property type="match status" value="1"/>
</dbReference>
<sequence>MRKLFEANPTKIGRPSGSIVCDAVPDDRIDGTPADLRDSLVSLLGPDRVLHRLTDLVRYASDASPYRYLPNVVVMPRSVDEMARLLEFCRQNGRKAVFRAAGTSLNGQSQSDDVLIDVRRYWQGCSIEQNGLRLRAKAGTILGIANAHVARHGRQLGPDPASHGACTIGGVIANNAGGMRCTLDRDAYRTMADCTFVLPSGTIIDTAEPGAEEAFAAAEPALAEGLMQLRAELLADAELAVRVRRKYSIRNTHGYRLCALLDGETPLQIFRRLLVGSEGTLAFIAEAVMETVPVPAVRGVAFLIFPSIDAAVSVVPHLVAMGASAVELMVAPALTAASQLIEGTPSYWARLDPEAAALLVEFGAGSVESLALKESEITAHLEGKGLLQPVAFTSVAEAVELAWHVREGLLGLVGKQRPAGAMLITEDVCFPPASLAAAARDLQQLLAKHGFTPGIAGHAAHGNLHFMLVAKLDEEESRARYSAFMEELVSLVVQKYDGSLKAEHGTGLNMAPFLAAEWGEKATAMMWRIKELADPEGVLGPNVILTRRKMLHLERLKSVPMIETVADASQCIECGFCEPVCPSRNVTTTPRQRIVLRREMARQSDGSAVLDRLQKDYEYDAIQTCAGDGTCSLRCPIGIDTGSLMRSFRRMERSEREETVALRVARNWALVERLSRIGLSTADVIQKTFGTRTLTALTGLGRSVISEDLLPSVPGPMPHAAKALPHTMKDGAAAVYFPACINRMFGRDPDCSDPMSLPEALLLVSERAGRPLWIPPDVAGLCCATPFSSKGYARAHADMSTRMADALWRWSEEGRLPVVIDAASCTHGLVTEVCRSLDEEREARFKRIKLIDVTQWCRDLLPALSVERELGHVVLHPTCSMMHLELTGALEEIARSLALEVEVPIGAACCGTAGDRGLLHPELVRSATCEEAQSVAERSADAYFSANRTCEMGMRHATGRPYESFVFALERQSRGTEPALGNPGQPGPAALGDSKS</sequence>
<keyword evidence="8" id="KW-0408">Iron</keyword>
<keyword evidence="7" id="KW-0560">Oxidoreductase</keyword>
<dbReference type="GO" id="GO:0008720">
    <property type="term" value="F:D-lactate dehydrogenase (NAD+) activity"/>
    <property type="evidence" value="ECO:0007669"/>
    <property type="project" value="TreeGrafter"/>
</dbReference>
<dbReference type="InterPro" id="IPR016166">
    <property type="entry name" value="FAD-bd_PCMH"/>
</dbReference>
<evidence type="ECO:0000256" key="10">
    <source>
        <dbReference type="ARBA" id="ARBA00038897"/>
    </source>
</evidence>
<keyword evidence="5" id="KW-0274">FAD</keyword>
<dbReference type="RefSeq" id="WP_073057921.1">
    <property type="nucleotide sequence ID" value="NZ_FQUP01000006.1"/>
</dbReference>
<dbReference type="Gene3D" id="3.30.70.2740">
    <property type="match status" value="1"/>
</dbReference>
<evidence type="ECO:0000259" key="13">
    <source>
        <dbReference type="PROSITE" id="PS51387"/>
    </source>
</evidence>
<dbReference type="STRING" id="1122133.SAMN02745157_4496"/>
<evidence type="ECO:0000256" key="6">
    <source>
        <dbReference type="ARBA" id="ARBA00022946"/>
    </source>
</evidence>
<evidence type="ECO:0000256" key="7">
    <source>
        <dbReference type="ARBA" id="ARBA00023002"/>
    </source>
</evidence>
<dbReference type="AlphaFoldDB" id="A0A1M5L511"/>
<accession>A0A1M5L511</accession>
<keyword evidence="15" id="KW-1185">Reference proteome</keyword>
<comment type="cofactor">
    <cofactor evidence="1">
        <name>FAD</name>
        <dbReference type="ChEBI" id="CHEBI:57692"/>
    </cofactor>
</comment>
<evidence type="ECO:0000256" key="2">
    <source>
        <dbReference type="ARBA" id="ARBA00008000"/>
    </source>
</evidence>
<dbReference type="Gene3D" id="1.10.1060.10">
    <property type="entry name" value="Alpha-helical ferredoxin"/>
    <property type="match status" value="1"/>
</dbReference>
<evidence type="ECO:0000313" key="15">
    <source>
        <dbReference type="Proteomes" id="UP000184485"/>
    </source>
</evidence>
<dbReference type="PANTHER" id="PTHR11748">
    <property type="entry name" value="D-LACTATE DEHYDROGENASE"/>
    <property type="match status" value="1"/>
</dbReference>
<keyword evidence="9" id="KW-0411">Iron-sulfur</keyword>
<comment type="similarity">
    <text evidence="2">Belongs to the FAD-binding oxidoreductase/transferase type 4 family.</text>
</comment>
<proteinExistence type="inferred from homology"/>
<gene>
    <name evidence="14" type="ORF">SAMN02745157_4496</name>
</gene>
<evidence type="ECO:0000259" key="12">
    <source>
        <dbReference type="PROSITE" id="PS51379"/>
    </source>
</evidence>
<evidence type="ECO:0000313" key="14">
    <source>
        <dbReference type="EMBL" id="SHG60025.1"/>
    </source>
</evidence>
<dbReference type="PROSITE" id="PS51379">
    <property type="entry name" value="4FE4S_FER_2"/>
    <property type="match status" value="1"/>
</dbReference>
<dbReference type="GO" id="GO:0004458">
    <property type="term" value="F:D-lactate dehydrogenase (cytochrome) activity"/>
    <property type="evidence" value="ECO:0007669"/>
    <property type="project" value="UniProtKB-EC"/>
</dbReference>
<evidence type="ECO:0000256" key="4">
    <source>
        <dbReference type="ARBA" id="ARBA00022723"/>
    </source>
</evidence>
<dbReference type="InterPro" id="IPR016167">
    <property type="entry name" value="FAD-bd_PCMH_sub1"/>
</dbReference>
<dbReference type="GO" id="GO:0046872">
    <property type="term" value="F:metal ion binding"/>
    <property type="evidence" value="ECO:0007669"/>
    <property type="project" value="UniProtKB-KW"/>
</dbReference>
<dbReference type="InterPro" id="IPR016169">
    <property type="entry name" value="FAD-bd_PCMH_sub2"/>
</dbReference>
<reference evidence="14 15" key="1">
    <citation type="submission" date="2016-11" db="EMBL/GenBank/DDBJ databases">
        <authorList>
            <person name="Jaros S."/>
            <person name="Januszkiewicz K."/>
            <person name="Wedrychowicz H."/>
        </authorList>
    </citation>
    <scope>NUCLEOTIDE SEQUENCE [LARGE SCALE GENOMIC DNA]</scope>
    <source>
        <strain evidence="14 15">DSM 19436</strain>
    </source>
</reference>
<name>A0A1M5L511_9HYPH</name>
<dbReference type="InterPro" id="IPR004113">
    <property type="entry name" value="FAD-bd_oxidored_4_C"/>
</dbReference>
<evidence type="ECO:0000256" key="11">
    <source>
        <dbReference type="SAM" id="MobiDB-lite"/>
    </source>
</evidence>
<dbReference type="Gene3D" id="3.30.43.10">
    <property type="entry name" value="Uridine Diphospho-n-acetylenolpyruvylglucosamine Reductase, domain 2"/>
    <property type="match status" value="1"/>
</dbReference>
<dbReference type="Pfam" id="PF13183">
    <property type="entry name" value="Fer4_8"/>
    <property type="match status" value="1"/>
</dbReference>
<keyword evidence="3" id="KW-0285">Flavoprotein</keyword>
<dbReference type="InterPro" id="IPR016164">
    <property type="entry name" value="FAD-linked_Oxase-like_C"/>
</dbReference>
<dbReference type="SUPFAM" id="SSF55103">
    <property type="entry name" value="FAD-linked oxidases, C-terminal domain"/>
    <property type="match status" value="1"/>
</dbReference>
<dbReference type="InterPro" id="IPR006094">
    <property type="entry name" value="Oxid_FAD_bind_N"/>
</dbReference>
<organism evidence="14 15">
    <name type="scientific">Kaistia soli DSM 19436</name>
    <dbReference type="NCBI Taxonomy" id="1122133"/>
    <lineage>
        <taxon>Bacteria</taxon>
        <taxon>Pseudomonadati</taxon>
        <taxon>Pseudomonadota</taxon>
        <taxon>Alphaproteobacteria</taxon>
        <taxon>Hyphomicrobiales</taxon>
        <taxon>Kaistiaceae</taxon>
        <taxon>Kaistia</taxon>
    </lineage>
</organism>
<dbReference type="InterPro" id="IPR009051">
    <property type="entry name" value="Helical_ferredxn"/>
</dbReference>
<evidence type="ECO:0000256" key="1">
    <source>
        <dbReference type="ARBA" id="ARBA00001974"/>
    </source>
</evidence>
<dbReference type="Proteomes" id="UP000184485">
    <property type="component" value="Unassembled WGS sequence"/>
</dbReference>
<evidence type="ECO:0000256" key="3">
    <source>
        <dbReference type="ARBA" id="ARBA00022630"/>
    </source>
</evidence>